<dbReference type="PANTHER" id="PTHR30419">
    <property type="entry name" value="HTH-TYPE TRANSCRIPTIONAL REGULATOR YBHD"/>
    <property type="match status" value="1"/>
</dbReference>
<feature type="domain" description="HTH lysR-type" evidence="6">
    <location>
        <begin position="3"/>
        <end position="60"/>
    </location>
</feature>
<dbReference type="InterPro" id="IPR036388">
    <property type="entry name" value="WH-like_DNA-bd_sf"/>
</dbReference>
<dbReference type="EMBL" id="JACTNF010000018">
    <property type="protein sequence ID" value="MBO1076163.1"/>
    <property type="molecule type" value="Genomic_DNA"/>
</dbReference>
<evidence type="ECO:0000313" key="7">
    <source>
        <dbReference type="EMBL" id="MBO1076163.1"/>
    </source>
</evidence>
<dbReference type="InterPro" id="IPR050950">
    <property type="entry name" value="HTH-type_LysR_regulators"/>
</dbReference>
<dbReference type="PANTHER" id="PTHR30419:SF8">
    <property type="entry name" value="NITROGEN ASSIMILATION TRANSCRIPTIONAL ACTIVATOR-RELATED"/>
    <property type="match status" value="1"/>
</dbReference>
<evidence type="ECO:0000256" key="3">
    <source>
        <dbReference type="ARBA" id="ARBA00023125"/>
    </source>
</evidence>
<sequence>MNVNLKLLQAFIEVAEHGSFRRAAEEIGRTQSAVSMQIRQLEEQLGLRLFQRTTRQVRLTPEGARLLNHVRSAMAELMAGLRLAEGLAAHRGRVAVACAPSLAGSRLPRVMAAFQDAFPGAQVEVRELPLAGILDCVRAQDVDFGVGPPPPASAGLLFRPLLEDPICALVPPGLLPARPRASLRLLARHPLVMMAGLRELVEEEARAQGLALSIRYQAQQILAVAGLVEARLGIGIVPRLAAEGLEGDRLQVLPLVTPRLTRQVGILTRRNSTLSPLATELERRFAEVMGSRPAARSGRQPTPWSGPVDTV</sequence>
<keyword evidence="2" id="KW-0805">Transcription regulation</keyword>
<evidence type="ECO:0000256" key="2">
    <source>
        <dbReference type="ARBA" id="ARBA00023015"/>
    </source>
</evidence>
<dbReference type="CDD" id="cd08440">
    <property type="entry name" value="PBP2_LTTR_like_4"/>
    <property type="match status" value="1"/>
</dbReference>
<evidence type="ECO:0000256" key="5">
    <source>
        <dbReference type="SAM" id="MobiDB-lite"/>
    </source>
</evidence>
<dbReference type="PROSITE" id="PS50931">
    <property type="entry name" value="HTH_LYSR"/>
    <property type="match status" value="1"/>
</dbReference>
<organism evidence="7 8">
    <name type="scientific">Roseomonas marmotae</name>
    <dbReference type="NCBI Taxonomy" id="2768161"/>
    <lineage>
        <taxon>Bacteria</taxon>
        <taxon>Pseudomonadati</taxon>
        <taxon>Pseudomonadota</taxon>
        <taxon>Alphaproteobacteria</taxon>
        <taxon>Acetobacterales</taxon>
        <taxon>Roseomonadaceae</taxon>
        <taxon>Roseomonas</taxon>
    </lineage>
</organism>
<evidence type="ECO:0000259" key="6">
    <source>
        <dbReference type="PROSITE" id="PS50931"/>
    </source>
</evidence>
<feature type="region of interest" description="Disordered" evidence="5">
    <location>
        <begin position="289"/>
        <end position="311"/>
    </location>
</feature>
<keyword evidence="8" id="KW-1185">Reference proteome</keyword>
<dbReference type="Gene3D" id="1.10.10.10">
    <property type="entry name" value="Winged helix-like DNA-binding domain superfamily/Winged helix DNA-binding domain"/>
    <property type="match status" value="1"/>
</dbReference>
<proteinExistence type="inferred from homology"/>
<keyword evidence="4" id="KW-0804">Transcription</keyword>
<keyword evidence="3" id="KW-0238">DNA-binding</keyword>
<reference evidence="7 8" key="1">
    <citation type="submission" date="2020-09" db="EMBL/GenBank/DDBJ databases">
        <title>Roseomonas.</title>
        <authorList>
            <person name="Zhu W."/>
        </authorList>
    </citation>
    <scope>NUCLEOTIDE SEQUENCE [LARGE SCALE GENOMIC DNA]</scope>
    <source>
        <strain evidence="7 8">1311</strain>
    </source>
</reference>
<dbReference type="Pfam" id="PF00126">
    <property type="entry name" value="HTH_1"/>
    <property type="match status" value="1"/>
</dbReference>
<gene>
    <name evidence="7" type="ORF">IAI60_16215</name>
</gene>
<dbReference type="InterPro" id="IPR005119">
    <property type="entry name" value="LysR_subst-bd"/>
</dbReference>
<dbReference type="SUPFAM" id="SSF46785">
    <property type="entry name" value="Winged helix' DNA-binding domain"/>
    <property type="match status" value="1"/>
</dbReference>
<dbReference type="InterPro" id="IPR036390">
    <property type="entry name" value="WH_DNA-bd_sf"/>
</dbReference>
<comment type="caution">
    <text evidence="7">The sequence shown here is derived from an EMBL/GenBank/DDBJ whole genome shotgun (WGS) entry which is preliminary data.</text>
</comment>
<dbReference type="RefSeq" id="WP_207448894.1">
    <property type="nucleotide sequence ID" value="NZ_JACTNF010000018.1"/>
</dbReference>
<dbReference type="Pfam" id="PF03466">
    <property type="entry name" value="LysR_substrate"/>
    <property type="match status" value="1"/>
</dbReference>
<comment type="similarity">
    <text evidence="1">Belongs to the LysR transcriptional regulatory family.</text>
</comment>
<evidence type="ECO:0000313" key="8">
    <source>
        <dbReference type="Proteomes" id="UP001518990"/>
    </source>
</evidence>
<protein>
    <submittedName>
        <fullName evidence="7">LysR family transcriptional regulator</fullName>
    </submittedName>
</protein>
<name>A0ABS3KFD2_9PROT</name>
<evidence type="ECO:0000256" key="1">
    <source>
        <dbReference type="ARBA" id="ARBA00009437"/>
    </source>
</evidence>
<dbReference type="Proteomes" id="UP001518990">
    <property type="component" value="Unassembled WGS sequence"/>
</dbReference>
<dbReference type="SUPFAM" id="SSF53850">
    <property type="entry name" value="Periplasmic binding protein-like II"/>
    <property type="match status" value="1"/>
</dbReference>
<dbReference type="PRINTS" id="PR00039">
    <property type="entry name" value="HTHLYSR"/>
</dbReference>
<evidence type="ECO:0000256" key="4">
    <source>
        <dbReference type="ARBA" id="ARBA00023163"/>
    </source>
</evidence>
<dbReference type="InterPro" id="IPR000847">
    <property type="entry name" value="LysR_HTH_N"/>
</dbReference>
<dbReference type="Gene3D" id="3.40.190.10">
    <property type="entry name" value="Periplasmic binding protein-like II"/>
    <property type="match status" value="2"/>
</dbReference>
<accession>A0ABS3KFD2</accession>